<dbReference type="InterPro" id="IPR053232">
    <property type="entry name" value="DnaJ_C/III_chloroplastic"/>
</dbReference>
<gene>
    <name evidence="2" type="ORF">PVAP13_2NG304600</name>
</gene>
<protein>
    <recommendedName>
        <fullName evidence="1">J domain-containing protein</fullName>
    </recommendedName>
</protein>
<evidence type="ECO:0000313" key="2">
    <source>
        <dbReference type="EMBL" id="KAG2634726.1"/>
    </source>
</evidence>
<accession>A0A8T0VM91</accession>
<dbReference type="InterPro" id="IPR036869">
    <property type="entry name" value="J_dom_sf"/>
</dbReference>
<comment type="caution">
    <text evidence="2">The sequence shown here is derived from an EMBL/GenBank/DDBJ whole genome shotgun (WGS) entry which is preliminary data.</text>
</comment>
<dbReference type="EMBL" id="CM029040">
    <property type="protein sequence ID" value="KAG2634726.1"/>
    <property type="molecule type" value="Genomic_DNA"/>
</dbReference>
<dbReference type="CDD" id="cd06257">
    <property type="entry name" value="DnaJ"/>
    <property type="match status" value="1"/>
</dbReference>
<reference evidence="2" key="1">
    <citation type="submission" date="2020-05" db="EMBL/GenBank/DDBJ databases">
        <title>WGS assembly of Panicum virgatum.</title>
        <authorList>
            <person name="Lovell J.T."/>
            <person name="Jenkins J."/>
            <person name="Shu S."/>
            <person name="Juenger T.E."/>
            <person name="Schmutz J."/>
        </authorList>
    </citation>
    <scope>NUCLEOTIDE SEQUENCE</scope>
    <source>
        <strain evidence="2">AP13</strain>
    </source>
</reference>
<proteinExistence type="predicted"/>
<feature type="domain" description="J" evidence="1">
    <location>
        <begin position="57"/>
        <end position="119"/>
    </location>
</feature>
<evidence type="ECO:0000313" key="3">
    <source>
        <dbReference type="Proteomes" id="UP000823388"/>
    </source>
</evidence>
<dbReference type="SMART" id="SM00271">
    <property type="entry name" value="DnaJ"/>
    <property type="match status" value="1"/>
</dbReference>
<dbReference type="SUPFAM" id="SSF46565">
    <property type="entry name" value="Chaperone J-domain"/>
    <property type="match status" value="1"/>
</dbReference>
<name>A0A8T0VM91_PANVG</name>
<dbReference type="PROSITE" id="PS50076">
    <property type="entry name" value="DNAJ_2"/>
    <property type="match status" value="1"/>
</dbReference>
<dbReference type="PANTHER" id="PTHR45090">
    <property type="entry name" value="CHAPERONE PROTEIN DNAJ 20 CHLOROPLASTIC"/>
    <property type="match status" value="1"/>
</dbReference>
<dbReference type="Gene3D" id="1.10.287.110">
    <property type="entry name" value="DnaJ domain"/>
    <property type="match status" value="1"/>
</dbReference>
<dbReference type="Pfam" id="PF00226">
    <property type="entry name" value="DnaJ"/>
    <property type="match status" value="1"/>
</dbReference>
<evidence type="ECO:0000259" key="1">
    <source>
        <dbReference type="PROSITE" id="PS50076"/>
    </source>
</evidence>
<dbReference type="AlphaFoldDB" id="A0A8T0VM91"/>
<dbReference type="InterPro" id="IPR001623">
    <property type="entry name" value="DnaJ_domain"/>
</dbReference>
<keyword evidence="3" id="KW-1185">Reference proteome</keyword>
<dbReference type="Proteomes" id="UP000823388">
    <property type="component" value="Chromosome 2N"/>
</dbReference>
<dbReference type="PANTHER" id="PTHR45090:SF18">
    <property type="entry name" value="J DOMAIN-CONTAINING PROTEIN"/>
    <property type="match status" value="1"/>
</dbReference>
<dbReference type="GO" id="GO:0005783">
    <property type="term" value="C:endoplasmic reticulum"/>
    <property type="evidence" value="ECO:0007669"/>
    <property type="project" value="UniProtKB-ARBA"/>
</dbReference>
<organism evidence="2 3">
    <name type="scientific">Panicum virgatum</name>
    <name type="common">Blackwell switchgrass</name>
    <dbReference type="NCBI Taxonomy" id="38727"/>
    <lineage>
        <taxon>Eukaryota</taxon>
        <taxon>Viridiplantae</taxon>
        <taxon>Streptophyta</taxon>
        <taxon>Embryophyta</taxon>
        <taxon>Tracheophyta</taxon>
        <taxon>Spermatophyta</taxon>
        <taxon>Magnoliopsida</taxon>
        <taxon>Liliopsida</taxon>
        <taxon>Poales</taxon>
        <taxon>Poaceae</taxon>
        <taxon>PACMAD clade</taxon>
        <taxon>Panicoideae</taxon>
        <taxon>Panicodae</taxon>
        <taxon>Paniceae</taxon>
        <taxon>Panicinae</taxon>
        <taxon>Panicum</taxon>
        <taxon>Panicum sect. Hiantes</taxon>
    </lineage>
</organism>
<sequence>MNTGTIVVPMARCPSRINTTAAVGRRRSWCKVAAAAAAGTTASARSSLCSETRTSDDYYKLLSLENRADVSAADVSAADIKRAYRRLALRCHPDLFLELRRAYETLSDPARKVRYDAGMRAGGGGAARHGGAGLARDVWESQLCVLRARSEQRHRARTGQQLV</sequence>
<dbReference type="GO" id="GO:0009507">
    <property type="term" value="C:chloroplast"/>
    <property type="evidence" value="ECO:0007669"/>
    <property type="project" value="TreeGrafter"/>
</dbReference>